<evidence type="ECO:0000256" key="1">
    <source>
        <dbReference type="RuleBase" id="RU362001"/>
    </source>
</evidence>
<reference evidence="2 5" key="2">
    <citation type="submission" date="2021-07" db="EMBL/GenBank/DDBJ databases">
        <title>Sequencing Streptomyces halstedii LGO-A4 genome an citrus endophytic actinomycete.</title>
        <authorList>
            <person name="Samborskyy M."/>
            <person name="Scott N."/>
            <person name="Deglau R."/>
            <person name="Dickens S."/>
            <person name="Oliveira L.G."/>
        </authorList>
    </citation>
    <scope>NUCLEOTIDE SEQUENCE [LARGE SCALE GENOMIC DNA]</scope>
    <source>
        <strain evidence="2 5">LGO-A4</strain>
    </source>
</reference>
<protein>
    <recommendedName>
        <fullName evidence="1">ESAT-6-like protein</fullName>
    </recommendedName>
</protein>
<dbReference type="RefSeq" id="WP_028443541.1">
    <property type="nucleotide sequence ID" value="NZ_CP108743.1"/>
</dbReference>
<dbReference type="SUPFAM" id="SSF140453">
    <property type="entry name" value="EsxAB dimer-like"/>
    <property type="match status" value="1"/>
</dbReference>
<dbReference type="InterPro" id="IPR036689">
    <property type="entry name" value="ESAT-6-like_sf"/>
</dbReference>
<organism evidence="3 4">
    <name type="scientific">Streptomyces halstedii</name>
    <dbReference type="NCBI Taxonomy" id="1944"/>
    <lineage>
        <taxon>Bacteria</taxon>
        <taxon>Bacillati</taxon>
        <taxon>Actinomycetota</taxon>
        <taxon>Actinomycetes</taxon>
        <taxon>Kitasatosporales</taxon>
        <taxon>Streptomycetaceae</taxon>
        <taxon>Streptomyces</taxon>
    </lineage>
</organism>
<dbReference type="GeneID" id="97293856"/>
<dbReference type="Gene3D" id="1.10.287.1060">
    <property type="entry name" value="ESAT-6-like"/>
    <property type="match status" value="1"/>
</dbReference>
<gene>
    <name evidence="3" type="ORF">G3I29_00140</name>
    <name evidence="2" type="ORF">STHAL_17935</name>
</gene>
<accession>A0A6N9TWJ5</accession>
<dbReference type="EMBL" id="JAAGLQ010000002">
    <property type="protein sequence ID" value="NEA13976.1"/>
    <property type="molecule type" value="Genomic_DNA"/>
</dbReference>
<dbReference type="Proteomes" id="UP000471293">
    <property type="component" value="Unassembled WGS sequence"/>
</dbReference>
<evidence type="ECO:0000313" key="5">
    <source>
        <dbReference type="Proteomes" id="UP000735541"/>
    </source>
</evidence>
<evidence type="ECO:0000313" key="4">
    <source>
        <dbReference type="Proteomes" id="UP000471293"/>
    </source>
</evidence>
<comment type="caution">
    <text evidence="3">The sequence shown here is derived from an EMBL/GenBank/DDBJ whole genome shotgun (WGS) entry which is preliminary data.</text>
</comment>
<dbReference type="Pfam" id="PF06013">
    <property type="entry name" value="WXG100"/>
    <property type="match status" value="1"/>
</dbReference>
<dbReference type="Proteomes" id="UP000735541">
    <property type="component" value="Unassembled WGS sequence"/>
</dbReference>
<proteinExistence type="inferred from homology"/>
<reference evidence="3 4" key="1">
    <citation type="submission" date="2020-01" db="EMBL/GenBank/DDBJ databases">
        <title>Insect and environment-associated Actinomycetes.</title>
        <authorList>
            <person name="Currrie C."/>
            <person name="Chevrette M."/>
            <person name="Carlson C."/>
            <person name="Stubbendieck R."/>
            <person name="Wendt-Pienkowski E."/>
        </authorList>
    </citation>
    <scope>NUCLEOTIDE SEQUENCE [LARGE SCALE GENOMIC DNA]</scope>
    <source>
        <strain evidence="3 4">SID11342</strain>
    </source>
</reference>
<dbReference type="EMBL" id="JAHUVW010000001">
    <property type="protein sequence ID" value="MBV7671335.1"/>
    <property type="molecule type" value="Genomic_DNA"/>
</dbReference>
<dbReference type="AlphaFoldDB" id="A0A6N9TWJ5"/>
<comment type="similarity">
    <text evidence="1">Belongs to the WXG100 family.</text>
</comment>
<sequence>MPNNDGTMVVTYASLDLAAGDIELQSKQLKDDLAAIKAKIASVSELWVGEAKEAYDAAQAGWDRDATGIHTALSDISRRVREASATYQAGDKRARANFE</sequence>
<evidence type="ECO:0000313" key="3">
    <source>
        <dbReference type="EMBL" id="NEA13976.1"/>
    </source>
</evidence>
<keyword evidence="5" id="KW-1185">Reference proteome</keyword>
<dbReference type="InterPro" id="IPR010310">
    <property type="entry name" value="T7SS_ESAT-6-like"/>
</dbReference>
<evidence type="ECO:0000313" key="2">
    <source>
        <dbReference type="EMBL" id="MBV7671335.1"/>
    </source>
</evidence>
<name>A0A6N9TWJ5_STRHA</name>
<dbReference type="NCBIfam" id="TIGR03930">
    <property type="entry name" value="WXG100_ESAT6"/>
    <property type="match status" value="1"/>
</dbReference>